<dbReference type="InterPro" id="IPR029058">
    <property type="entry name" value="AB_hydrolase_fold"/>
</dbReference>
<keyword evidence="5" id="KW-1185">Reference proteome</keyword>
<dbReference type="ESTHER" id="9delt-a6fzb6">
    <property type="family name" value="Acetyl-esterase_deacetylase"/>
</dbReference>
<name>A6FZB6_9BACT</name>
<dbReference type="eggNOG" id="COG3458">
    <property type="taxonomic scope" value="Bacteria"/>
</dbReference>
<evidence type="ECO:0000259" key="3">
    <source>
        <dbReference type="Pfam" id="PF05448"/>
    </source>
</evidence>
<dbReference type="RefSeq" id="WP_006969815.1">
    <property type="nucleotide sequence ID" value="NZ_ABCS01000006.1"/>
</dbReference>
<organism evidence="4 5">
    <name type="scientific">Plesiocystis pacifica SIR-1</name>
    <dbReference type="NCBI Taxonomy" id="391625"/>
    <lineage>
        <taxon>Bacteria</taxon>
        <taxon>Pseudomonadati</taxon>
        <taxon>Myxococcota</taxon>
        <taxon>Polyangia</taxon>
        <taxon>Nannocystales</taxon>
        <taxon>Nannocystaceae</taxon>
        <taxon>Plesiocystis</taxon>
    </lineage>
</organism>
<dbReference type="GO" id="GO:0052689">
    <property type="term" value="F:carboxylic ester hydrolase activity"/>
    <property type="evidence" value="ECO:0007669"/>
    <property type="project" value="TreeGrafter"/>
</dbReference>
<feature type="active site" description="Charge relay system" evidence="1">
    <location>
        <position position="305"/>
    </location>
</feature>
<gene>
    <name evidence="4" type="ORF">PPSIR1_25511</name>
</gene>
<dbReference type="PANTHER" id="PTHR40111">
    <property type="entry name" value="CEPHALOSPORIN-C DEACETYLASE"/>
    <property type="match status" value="1"/>
</dbReference>
<dbReference type="Pfam" id="PF05448">
    <property type="entry name" value="AXE1"/>
    <property type="match status" value="1"/>
</dbReference>
<feature type="active site" description="Nucleophile" evidence="1">
    <location>
        <position position="186"/>
    </location>
</feature>
<dbReference type="InterPro" id="IPR039069">
    <property type="entry name" value="CE7"/>
</dbReference>
<dbReference type="OrthoDB" id="9770528at2"/>
<evidence type="ECO:0000256" key="1">
    <source>
        <dbReference type="PIRSR" id="PIRSR639069-1"/>
    </source>
</evidence>
<evidence type="ECO:0000313" key="4">
    <source>
        <dbReference type="EMBL" id="EDM81000.1"/>
    </source>
</evidence>
<protein>
    <submittedName>
        <fullName evidence="4">Acetylxylan esterase (Cephalosporin-C deacetylase)</fullName>
    </submittedName>
</protein>
<evidence type="ECO:0000313" key="5">
    <source>
        <dbReference type="Proteomes" id="UP000005801"/>
    </source>
</evidence>
<dbReference type="Gene3D" id="3.40.50.1820">
    <property type="entry name" value="alpha/beta hydrolase"/>
    <property type="match status" value="1"/>
</dbReference>
<reference evidence="4 5" key="1">
    <citation type="submission" date="2007-06" db="EMBL/GenBank/DDBJ databases">
        <authorList>
            <person name="Shimkets L."/>
            <person name="Ferriera S."/>
            <person name="Johnson J."/>
            <person name="Kravitz S."/>
            <person name="Beeson K."/>
            <person name="Sutton G."/>
            <person name="Rogers Y.-H."/>
            <person name="Friedman R."/>
            <person name="Frazier M."/>
            <person name="Venter J.C."/>
        </authorList>
    </citation>
    <scope>NUCLEOTIDE SEQUENCE [LARGE SCALE GENOMIC DNA]</scope>
    <source>
        <strain evidence="4 5">SIR-1</strain>
    </source>
</reference>
<feature type="domain" description="Acetyl xylan esterase" evidence="3">
    <location>
        <begin position="3"/>
        <end position="319"/>
    </location>
</feature>
<evidence type="ECO:0000256" key="2">
    <source>
        <dbReference type="PIRSR" id="PIRSR639069-2"/>
    </source>
</evidence>
<dbReference type="AlphaFoldDB" id="A6FZB6"/>
<comment type="caution">
    <text evidence="4">The sequence shown here is derived from an EMBL/GenBank/DDBJ whole genome shotgun (WGS) entry which is preliminary data.</text>
</comment>
<dbReference type="SUPFAM" id="SSF53474">
    <property type="entry name" value="alpha/beta-Hydrolases"/>
    <property type="match status" value="1"/>
</dbReference>
<feature type="active site" description="Charge relay system" evidence="1">
    <location>
        <position position="276"/>
    </location>
</feature>
<dbReference type="PANTHER" id="PTHR40111:SF1">
    <property type="entry name" value="CEPHALOSPORIN-C DEACETYLASE"/>
    <property type="match status" value="1"/>
</dbReference>
<dbReference type="EMBL" id="ABCS01000006">
    <property type="protein sequence ID" value="EDM81000.1"/>
    <property type="molecule type" value="Genomic_DNA"/>
</dbReference>
<proteinExistence type="predicted"/>
<dbReference type="GO" id="GO:0005976">
    <property type="term" value="P:polysaccharide metabolic process"/>
    <property type="evidence" value="ECO:0007669"/>
    <property type="project" value="TreeGrafter"/>
</dbReference>
<sequence length="326" mass="35913">MPATFDLPLDALPDYAGTNPRPADFDAYWERGLAEMRSVDAQVSLEAAAFQVPFARCEHLRFTGVGGSRVHAKLLRPINPSAKGPGPALLRFHPYAKSSGDWSEHLHYVALGFTVAALDVRGQGGLSEDLSPIRGNTLRGHIVRGLSDDPERLFYRQVFLDTAQLAGIVMKLDEVDQDRVAVTGMSQGGGLALACAALTPRVRLAAPVAPFLSDYKRVWTIDLARDGYAQLQEYFRRFDPLHEREDEVFTKLGYIDVQHLCSRIRAKVMLSVGLMDTVCPPSTQFAAYNKITAPKSTLIYPDFGHEIPPGNEDRVLGFVRTLCADA</sequence>
<accession>A6FZB6</accession>
<feature type="binding site" evidence="2">
    <location>
        <position position="95"/>
    </location>
    <ligand>
        <name>substrate</name>
    </ligand>
</feature>
<dbReference type="Proteomes" id="UP000005801">
    <property type="component" value="Unassembled WGS sequence"/>
</dbReference>
<dbReference type="STRING" id="391625.PPSIR1_25511"/>
<dbReference type="InterPro" id="IPR008391">
    <property type="entry name" value="AXE1_dom"/>
</dbReference>